<feature type="transmembrane region" description="Helical" evidence="1">
    <location>
        <begin position="21"/>
        <end position="48"/>
    </location>
</feature>
<protein>
    <recommendedName>
        <fullName evidence="4">DUF2892 domain-containing protein</fullName>
    </recommendedName>
</protein>
<evidence type="ECO:0000313" key="2">
    <source>
        <dbReference type="EMBL" id="ASU36408.1"/>
    </source>
</evidence>
<keyword evidence="3" id="KW-1185">Reference proteome</keyword>
<keyword evidence="1" id="KW-1133">Transmembrane helix</keyword>
<evidence type="ECO:0000256" key="1">
    <source>
        <dbReference type="SAM" id="Phobius"/>
    </source>
</evidence>
<dbReference type="OrthoDB" id="1049592at2"/>
<dbReference type="Proteomes" id="UP000215002">
    <property type="component" value="Chromosome"/>
</dbReference>
<dbReference type="AlphaFoldDB" id="A0A223P3I4"/>
<gene>
    <name evidence="2" type="ORF">MuYL_4523</name>
</gene>
<accession>A0A223P3I4</accession>
<evidence type="ECO:0000313" key="3">
    <source>
        <dbReference type="Proteomes" id="UP000215002"/>
    </source>
</evidence>
<reference evidence="2 3" key="1">
    <citation type="submission" date="2017-08" db="EMBL/GenBank/DDBJ databases">
        <title>Complete genome sequence of Mucilaginibacter sp. strain BJC16-A31.</title>
        <authorList>
            <consortium name="Henan University of Science and Technology"/>
            <person name="You X."/>
        </authorList>
    </citation>
    <scope>NUCLEOTIDE SEQUENCE [LARGE SCALE GENOMIC DNA]</scope>
    <source>
        <strain evidence="2 3">BJC16-A31</strain>
    </source>
</reference>
<dbReference type="KEGG" id="muc:MuYL_4523"/>
<evidence type="ECO:0008006" key="4">
    <source>
        <dbReference type="Google" id="ProtNLM"/>
    </source>
</evidence>
<sequence length="77" mass="8391">MKKAILSNWSFSRALRMVMGIVILYQAITTGEILIGLAGLLFTAMAVFNAGCCGSECYVPLKKEPANSKEVTYDEIV</sequence>
<keyword evidence="1" id="KW-0472">Membrane</keyword>
<dbReference type="RefSeq" id="WP_094572433.1">
    <property type="nucleotide sequence ID" value="NZ_CP022743.1"/>
</dbReference>
<organism evidence="2 3">
    <name type="scientific">Mucilaginibacter xinganensis</name>
    <dbReference type="NCBI Taxonomy" id="1234841"/>
    <lineage>
        <taxon>Bacteria</taxon>
        <taxon>Pseudomonadati</taxon>
        <taxon>Bacteroidota</taxon>
        <taxon>Sphingobacteriia</taxon>
        <taxon>Sphingobacteriales</taxon>
        <taxon>Sphingobacteriaceae</taxon>
        <taxon>Mucilaginibacter</taxon>
    </lineage>
</organism>
<keyword evidence="1" id="KW-0812">Transmembrane</keyword>
<name>A0A223P3I4_9SPHI</name>
<proteinExistence type="predicted"/>
<dbReference type="EMBL" id="CP022743">
    <property type="protein sequence ID" value="ASU36408.1"/>
    <property type="molecule type" value="Genomic_DNA"/>
</dbReference>